<dbReference type="PANTHER" id="PTHR20531">
    <property type="entry name" value="N-ALPHA-ACETYLTRANSFERASE 40"/>
    <property type="match status" value="1"/>
</dbReference>
<dbReference type="AlphaFoldDB" id="A0A1E3P2U8"/>
<evidence type="ECO:0000313" key="14">
    <source>
        <dbReference type="Proteomes" id="UP000094112"/>
    </source>
</evidence>
<reference evidence="13 14" key="1">
    <citation type="journal article" date="2016" name="Proc. Natl. Acad. Sci. U.S.A.">
        <title>Comparative genomics of biotechnologically important yeasts.</title>
        <authorList>
            <person name="Riley R."/>
            <person name="Haridas S."/>
            <person name="Wolfe K.H."/>
            <person name="Lopes M.R."/>
            <person name="Hittinger C.T."/>
            <person name="Goeker M."/>
            <person name="Salamov A.A."/>
            <person name="Wisecaver J.H."/>
            <person name="Long T.M."/>
            <person name="Calvey C.H."/>
            <person name="Aerts A.L."/>
            <person name="Barry K.W."/>
            <person name="Choi C."/>
            <person name="Clum A."/>
            <person name="Coughlan A.Y."/>
            <person name="Deshpande S."/>
            <person name="Douglass A.P."/>
            <person name="Hanson S.J."/>
            <person name="Klenk H.-P."/>
            <person name="LaButti K.M."/>
            <person name="Lapidus A."/>
            <person name="Lindquist E.A."/>
            <person name="Lipzen A.M."/>
            <person name="Meier-Kolthoff J.P."/>
            <person name="Ohm R.A."/>
            <person name="Otillar R.P."/>
            <person name="Pangilinan J.L."/>
            <person name="Peng Y."/>
            <person name="Rokas A."/>
            <person name="Rosa C.A."/>
            <person name="Scheuner C."/>
            <person name="Sibirny A.A."/>
            <person name="Slot J.C."/>
            <person name="Stielow J.B."/>
            <person name="Sun H."/>
            <person name="Kurtzman C.P."/>
            <person name="Blackwell M."/>
            <person name="Grigoriev I.V."/>
            <person name="Jeffries T.W."/>
        </authorList>
    </citation>
    <scope>NUCLEOTIDE SEQUENCE [LARGE SCALE GENOMIC DNA]</scope>
    <source>
        <strain evidence="14">ATCC 58044 / CBS 1984 / NCYC 433 / NRRL Y-366-8</strain>
    </source>
</reference>
<keyword evidence="14" id="KW-1185">Reference proteome</keyword>
<evidence type="ECO:0000259" key="12">
    <source>
        <dbReference type="PROSITE" id="PS51186"/>
    </source>
</evidence>
<dbReference type="GO" id="GO:1990189">
    <property type="term" value="F:protein N-terminal-serine acetyltransferase activity"/>
    <property type="evidence" value="ECO:0007669"/>
    <property type="project" value="UniProtKB-EC"/>
</dbReference>
<dbReference type="GO" id="GO:0005737">
    <property type="term" value="C:cytoplasm"/>
    <property type="evidence" value="ECO:0007669"/>
    <property type="project" value="UniProtKB-SubCell"/>
</dbReference>
<dbReference type="PROSITE" id="PS51186">
    <property type="entry name" value="GNAT"/>
    <property type="match status" value="1"/>
</dbReference>
<protein>
    <recommendedName>
        <fullName evidence="5">N-alpha-acetyltransferase 40</fullName>
        <ecNumber evidence="4">2.3.1.257</ecNumber>
    </recommendedName>
</protein>
<dbReference type="SUPFAM" id="SSF55729">
    <property type="entry name" value="Acyl-CoA N-acyltransferases (Nat)"/>
    <property type="match status" value="1"/>
</dbReference>
<dbReference type="Gene3D" id="3.40.630.30">
    <property type="match status" value="1"/>
</dbReference>
<evidence type="ECO:0000313" key="13">
    <source>
        <dbReference type="EMBL" id="ODQ59207.1"/>
    </source>
</evidence>
<feature type="domain" description="N-acetyltransferase" evidence="12">
    <location>
        <begin position="40"/>
        <end position="213"/>
    </location>
</feature>
<keyword evidence="9" id="KW-0012">Acyltransferase</keyword>
<evidence type="ECO:0000256" key="6">
    <source>
        <dbReference type="ARBA" id="ARBA00022490"/>
    </source>
</evidence>
<dbReference type="GO" id="GO:0043998">
    <property type="term" value="F:histone H2A acetyltransferase activity"/>
    <property type="evidence" value="ECO:0007669"/>
    <property type="project" value="InterPro"/>
</dbReference>
<accession>A0A1E3P2U8</accession>
<dbReference type="Proteomes" id="UP000094112">
    <property type="component" value="Unassembled WGS sequence"/>
</dbReference>
<evidence type="ECO:0000256" key="7">
    <source>
        <dbReference type="ARBA" id="ARBA00022679"/>
    </source>
</evidence>
<dbReference type="STRING" id="683960.A0A1E3P2U8"/>
<dbReference type="InterPro" id="IPR016181">
    <property type="entry name" value="Acyl_CoA_acyltransferase"/>
</dbReference>
<comment type="catalytic activity">
    <reaction evidence="10">
        <text>N-terminal L-seryl-[histone H2A] + acetyl-CoA = N-terminal N(alpha)-acetyl-L-seryl-[histone H2A] + CoA + H(+)</text>
        <dbReference type="Rhea" id="RHEA:50600"/>
        <dbReference type="Rhea" id="RHEA-COMP:12742"/>
        <dbReference type="Rhea" id="RHEA-COMP:12744"/>
        <dbReference type="ChEBI" id="CHEBI:15378"/>
        <dbReference type="ChEBI" id="CHEBI:57287"/>
        <dbReference type="ChEBI" id="CHEBI:57288"/>
        <dbReference type="ChEBI" id="CHEBI:64738"/>
        <dbReference type="ChEBI" id="CHEBI:83690"/>
        <dbReference type="EC" id="2.3.1.257"/>
    </reaction>
</comment>
<sequence length="216" mass="24892">MNFNPRDIEQLIPTVFPTLINNGKYQLNCKINPSSTELDSNYLPLISQNLSHFYIEINGNDWASAKLQEMQEKGLIYVSYHVRSNVTEADSGNLSIVGFISFVDTLDHEGRVLYLYEIHIHPDHQGEGVGRVLINGFHELAKQLPKRDGEQIDGYVQERGQVLKGTKLTVFSANDVLNWYFKLGYQLSEDSPRDRKLRNGRVIQPDYYLLYREILN</sequence>
<keyword evidence="8" id="KW-0539">Nucleus</keyword>
<dbReference type="InterPro" id="IPR000182">
    <property type="entry name" value="GNAT_dom"/>
</dbReference>
<dbReference type="OrthoDB" id="424551at2759"/>
<organism evidence="13 14">
    <name type="scientific">Wickerhamomyces anomalus (strain ATCC 58044 / CBS 1984 / NCYC 433 / NRRL Y-366-8)</name>
    <name type="common">Yeast</name>
    <name type="synonym">Hansenula anomala</name>
    <dbReference type="NCBI Taxonomy" id="683960"/>
    <lineage>
        <taxon>Eukaryota</taxon>
        <taxon>Fungi</taxon>
        <taxon>Dikarya</taxon>
        <taxon>Ascomycota</taxon>
        <taxon>Saccharomycotina</taxon>
        <taxon>Saccharomycetes</taxon>
        <taxon>Phaffomycetales</taxon>
        <taxon>Wickerhamomycetaceae</taxon>
        <taxon>Wickerhamomyces</taxon>
    </lineage>
</organism>
<gene>
    <name evidence="13" type="ORF">WICANDRAFT_84833</name>
</gene>
<comment type="subcellular location">
    <subcellularLocation>
        <location evidence="2">Cytoplasm</location>
    </subcellularLocation>
    <subcellularLocation>
        <location evidence="1">Nucleus</location>
    </subcellularLocation>
</comment>
<dbReference type="CDD" id="cd04301">
    <property type="entry name" value="NAT_SF"/>
    <property type="match status" value="1"/>
</dbReference>
<evidence type="ECO:0000256" key="9">
    <source>
        <dbReference type="ARBA" id="ARBA00023315"/>
    </source>
</evidence>
<evidence type="ECO:0000256" key="11">
    <source>
        <dbReference type="ARBA" id="ARBA00049524"/>
    </source>
</evidence>
<evidence type="ECO:0000256" key="3">
    <source>
        <dbReference type="ARBA" id="ARBA00008870"/>
    </source>
</evidence>
<dbReference type="Pfam" id="PF13508">
    <property type="entry name" value="Acetyltransf_7"/>
    <property type="match status" value="1"/>
</dbReference>
<evidence type="ECO:0000256" key="4">
    <source>
        <dbReference type="ARBA" id="ARBA00012950"/>
    </source>
</evidence>
<dbReference type="GO" id="GO:0010485">
    <property type="term" value="F:histone H4 acetyltransferase activity"/>
    <property type="evidence" value="ECO:0007669"/>
    <property type="project" value="InterPro"/>
</dbReference>
<evidence type="ECO:0000256" key="8">
    <source>
        <dbReference type="ARBA" id="ARBA00023242"/>
    </source>
</evidence>
<keyword evidence="6" id="KW-0963">Cytoplasm</keyword>
<evidence type="ECO:0000256" key="5">
    <source>
        <dbReference type="ARBA" id="ARBA00015043"/>
    </source>
</evidence>
<evidence type="ECO:0000256" key="2">
    <source>
        <dbReference type="ARBA" id="ARBA00004496"/>
    </source>
</evidence>
<name>A0A1E3P2U8_WICAA</name>
<proteinExistence type="inferred from homology"/>
<evidence type="ECO:0000256" key="1">
    <source>
        <dbReference type="ARBA" id="ARBA00004123"/>
    </source>
</evidence>
<dbReference type="GO" id="GO:0005634">
    <property type="term" value="C:nucleus"/>
    <property type="evidence" value="ECO:0007669"/>
    <property type="project" value="UniProtKB-SubCell"/>
</dbReference>
<dbReference type="PANTHER" id="PTHR20531:SF1">
    <property type="entry name" value="N-ALPHA-ACETYLTRANSFERASE 40"/>
    <property type="match status" value="1"/>
</dbReference>
<dbReference type="GeneID" id="30203037"/>
<dbReference type="EMBL" id="KV454211">
    <property type="protein sequence ID" value="ODQ59207.1"/>
    <property type="molecule type" value="Genomic_DNA"/>
</dbReference>
<comment type="catalytic activity">
    <reaction evidence="11">
        <text>N-terminal L-seryl-[histone H4] + acetyl-CoA = N-terminal N(alpha)-acetyl-L-seryl-[histone H4] + CoA + H(+)</text>
        <dbReference type="Rhea" id="RHEA:50596"/>
        <dbReference type="Rhea" id="RHEA-COMP:12740"/>
        <dbReference type="Rhea" id="RHEA-COMP:12743"/>
        <dbReference type="ChEBI" id="CHEBI:15378"/>
        <dbReference type="ChEBI" id="CHEBI:57287"/>
        <dbReference type="ChEBI" id="CHEBI:57288"/>
        <dbReference type="ChEBI" id="CHEBI:64738"/>
        <dbReference type="ChEBI" id="CHEBI:83690"/>
        <dbReference type="EC" id="2.3.1.257"/>
    </reaction>
</comment>
<dbReference type="RefSeq" id="XP_019038414.1">
    <property type="nucleotide sequence ID" value="XM_019185791.1"/>
</dbReference>
<dbReference type="EC" id="2.3.1.257" evidence="4"/>
<dbReference type="InterPro" id="IPR039949">
    <property type="entry name" value="NAA40"/>
</dbReference>
<comment type="similarity">
    <text evidence="3">Belongs to the acetyltransferase family. NAA40 subfamily.</text>
</comment>
<evidence type="ECO:0000256" key="10">
    <source>
        <dbReference type="ARBA" id="ARBA00047821"/>
    </source>
</evidence>
<keyword evidence="7" id="KW-0808">Transferase</keyword>